<keyword evidence="4" id="KW-1185">Reference proteome</keyword>
<dbReference type="FunFam" id="3.90.960.10:FF:000005">
    <property type="entry name" value="Putative prolyl-tRNA synthetase"/>
    <property type="match status" value="1"/>
</dbReference>
<feature type="domain" description="YbaK/aminoacyl-tRNA synthetase-associated" evidence="2">
    <location>
        <begin position="42"/>
        <end position="168"/>
    </location>
</feature>
<dbReference type="PANTHER" id="PTHR31423:SF3">
    <property type="entry name" value="PROLYL-TRNA SYNTHETASE ASSOCIATED DOMAIN-CONTAINING PROTEIN 1-RELATED"/>
    <property type="match status" value="1"/>
</dbReference>
<dbReference type="SUPFAM" id="SSF55826">
    <property type="entry name" value="YbaK/ProRS associated domain"/>
    <property type="match status" value="1"/>
</dbReference>
<organism evidence="3 4">
    <name type="scientific">Leucothrix pacifica</name>
    <dbReference type="NCBI Taxonomy" id="1247513"/>
    <lineage>
        <taxon>Bacteria</taxon>
        <taxon>Pseudomonadati</taxon>
        <taxon>Pseudomonadota</taxon>
        <taxon>Gammaproteobacteria</taxon>
        <taxon>Thiotrichales</taxon>
        <taxon>Thiotrichaceae</taxon>
        <taxon>Leucothrix</taxon>
    </lineage>
</organism>
<accession>A0A317C0I1</accession>
<keyword evidence="3" id="KW-0030">Aminoacyl-tRNA synthetase</keyword>
<evidence type="ECO:0000256" key="1">
    <source>
        <dbReference type="ARBA" id="ARBA00010201"/>
    </source>
</evidence>
<dbReference type="Proteomes" id="UP000245539">
    <property type="component" value="Unassembled WGS sequence"/>
</dbReference>
<dbReference type="Gene3D" id="3.90.960.10">
    <property type="entry name" value="YbaK/aminoacyl-tRNA synthetase-associated domain"/>
    <property type="match status" value="1"/>
</dbReference>
<proteinExistence type="inferred from homology"/>
<comment type="similarity">
    <text evidence="1">Belongs to the PRORSD1 family.</text>
</comment>
<keyword evidence="3" id="KW-0436">Ligase</keyword>
<dbReference type="InterPro" id="IPR036754">
    <property type="entry name" value="YbaK/aa-tRNA-synt-asso_dom_sf"/>
</dbReference>
<evidence type="ECO:0000313" key="4">
    <source>
        <dbReference type="Proteomes" id="UP000245539"/>
    </source>
</evidence>
<dbReference type="PANTHER" id="PTHR31423">
    <property type="entry name" value="YBAK DOMAIN-CONTAINING PROTEIN"/>
    <property type="match status" value="1"/>
</dbReference>
<dbReference type="EMBL" id="QGKM01000113">
    <property type="protein sequence ID" value="PWQ92155.1"/>
    <property type="molecule type" value="Genomic_DNA"/>
</dbReference>
<dbReference type="InterPro" id="IPR007214">
    <property type="entry name" value="YbaK/aa-tRNA-synth-assoc-dom"/>
</dbReference>
<evidence type="ECO:0000313" key="3">
    <source>
        <dbReference type="EMBL" id="PWQ92155.1"/>
    </source>
</evidence>
<protein>
    <submittedName>
        <fullName evidence="3">Prolyl-tRNA synthetase associated domain-containing protein</fullName>
    </submittedName>
</protein>
<evidence type="ECO:0000259" key="2">
    <source>
        <dbReference type="Pfam" id="PF04073"/>
    </source>
</evidence>
<gene>
    <name evidence="3" type="ORF">DKW60_22590</name>
</gene>
<name>A0A317C0I1_9GAMM</name>
<dbReference type="AlphaFoldDB" id="A0A317C0I1"/>
<dbReference type="GO" id="GO:0004812">
    <property type="term" value="F:aminoacyl-tRNA ligase activity"/>
    <property type="evidence" value="ECO:0007669"/>
    <property type="project" value="UniProtKB-KW"/>
</dbReference>
<dbReference type="InterPro" id="IPR040285">
    <property type="entry name" value="ProX/PRXD1"/>
</dbReference>
<comment type="caution">
    <text evidence="3">The sequence shown here is derived from an EMBL/GenBank/DDBJ whole genome shotgun (WGS) entry which is preliminary data.</text>
</comment>
<dbReference type="RefSeq" id="WP_109839920.1">
    <property type="nucleotide sequence ID" value="NZ_QGKM01000113.1"/>
</dbReference>
<dbReference type="OrthoDB" id="5145315at2"/>
<reference evidence="3 4" key="1">
    <citation type="submission" date="2018-05" db="EMBL/GenBank/DDBJ databases">
        <title>Leucothrix arctica sp. nov., isolated from Arctic seawater.</title>
        <authorList>
            <person name="Choi A."/>
            <person name="Baek K."/>
        </authorList>
    </citation>
    <scope>NUCLEOTIDE SEQUENCE [LARGE SCALE GENOMIC DNA]</scope>
    <source>
        <strain evidence="3 4">JCM 18388</strain>
    </source>
</reference>
<dbReference type="GO" id="GO:0002161">
    <property type="term" value="F:aminoacyl-tRNA deacylase activity"/>
    <property type="evidence" value="ECO:0007669"/>
    <property type="project" value="InterPro"/>
</dbReference>
<dbReference type="CDD" id="cd04335">
    <property type="entry name" value="PrdX_deacylase"/>
    <property type="match status" value="1"/>
</dbReference>
<dbReference type="Pfam" id="PF04073">
    <property type="entry name" value="tRNA_edit"/>
    <property type="match status" value="1"/>
</dbReference>
<sequence>MAHSDRPNPETVILENGDLAATAEQVIAAIEAQGMMHETQVHQPLYTVEEAKQVNYDKPGVHTKNLFLRNKKGRMFLLVVEQDQHINLKGLRDQLELTGGQLSFASTERLLTYLGVVPGSVSPLAVINDHSNKVQVYIEAALLEQEHIYLHPCRNTHTTRMRCDDLISLLDSWNHDVIRVDFR</sequence>